<reference evidence="3 4" key="1">
    <citation type="journal article" date="2018" name="Evol. Lett.">
        <title>Horizontal gene cluster transfer increased hallucinogenic mushroom diversity.</title>
        <authorList>
            <person name="Reynolds H.T."/>
            <person name="Vijayakumar V."/>
            <person name="Gluck-Thaler E."/>
            <person name="Korotkin H.B."/>
            <person name="Matheny P.B."/>
            <person name="Slot J.C."/>
        </authorList>
    </citation>
    <scope>NUCLEOTIDE SEQUENCE [LARGE SCALE GENOMIC DNA]</scope>
    <source>
        <strain evidence="3 4">2629</strain>
    </source>
</reference>
<feature type="non-terminal residue" evidence="3">
    <location>
        <position position="1"/>
    </location>
</feature>
<evidence type="ECO:0000313" key="4">
    <source>
        <dbReference type="Proteomes" id="UP000284842"/>
    </source>
</evidence>
<dbReference type="InterPro" id="IPR031872">
    <property type="entry name" value="NDC10_II"/>
</dbReference>
<evidence type="ECO:0000256" key="1">
    <source>
        <dbReference type="SAM" id="MobiDB-lite"/>
    </source>
</evidence>
<protein>
    <recommendedName>
        <fullName evidence="2">Ndc10 domain-containing protein</fullName>
    </recommendedName>
</protein>
<dbReference type="InterPro" id="IPR038279">
    <property type="entry name" value="Ndc10_dom2_sf"/>
</dbReference>
<dbReference type="Proteomes" id="UP000284842">
    <property type="component" value="Unassembled WGS sequence"/>
</dbReference>
<dbReference type="STRING" id="181874.A0A409YWE7"/>
<comment type="caution">
    <text evidence="3">The sequence shown here is derived from an EMBL/GenBank/DDBJ whole genome shotgun (WGS) entry which is preliminary data.</text>
</comment>
<evidence type="ECO:0000313" key="3">
    <source>
        <dbReference type="EMBL" id="PPR07312.1"/>
    </source>
</evidence>
<sequence length="388" mass="43314">NQQKLALNLSHLKATHAGRGYSATNAVTYGASSEDVRALGIWSQPGSFSIYNRALPVNAMIASAGCNGNRQESYFIAREILEPPHELVSALFPWVESEQQAYNARLSAEGSKAQDESLRCLLELLIYLRRVLLQDAAILFQEFPDAPIFSFFPFNTPLFREFSATSFTIIHEAEELTRHRLQKHEIQETYATMFKGFMETILLRIDQQQATVDRTSQQILHRLLALENRFSISCQIQADATGSRKRKAAFEELSLPVSSPSFEPEVVYRPSTKVPRLGTHTHSHPSHLDNHNHNTLSHAVQPGDVISTTIHPPTSSLTFSSPASQSASADTSPMLPRSPPGFFYSRKGNIYSFTTFPVNPTHPGNYDAQLQALVVLEDQVAPEILKCY</sequence>
<dbReference type="AlphaFoldDB" id="A0A409YWE7"/>
<gene>
    <name evidence="3" type="ORF">CVT24_007513</name>
</gene>
<feature type="compositionally biased region" description="Polar residues" evidence="1">
    <location>
        <begin position="311"/>
        <end position="331"/>
    </location>
</feature>
<proteinExistence type="predicted"/>
<dbReference type="GO" id="GO:0003677">
    <property type="term" value="F:DNA binding"/>
    <property type="evidence" value="ECO:0007669"/>
    <property type="project" value="InterPro"/>
</dbReference>
<evidence type="ECO:0000259" key="2">
    <source>
        <dbReference type="Pfam" id="PF16787"/>
    </source>
</evidence>
<feature type="region of interest" description="Disordered" evidence="1">
    <location>
        <begin position="311"/>
        <end position="336"/>
    </location>
</feature>
<keyword evidence="4" id="KW-1185">Reference proteome</keyword>
<dbReference type="EMBL" id="NHTK01000472">
    <property type="protein sequence ID" value="PPR07312.1"/>
    <property type="molecule type" value="Genomic_DNA"/>
</dbReference>
<dbReference type="Gene3D" id="1.10.443.20">
    <property type="entry name" value="Centromere DNA-binding protein complex CBF3 subunit, domain 2"/>
    <property type="match status" value="1"/>
</dbReference>
<dbReference type="Pfam" id="PF16787">
    <property type="entry name" value="NDC10_II"/>
    <property type="match status" value="1"/>
</dbReference>
<dbReference type="InParanoid" id="A0A409YWE7"/>
<name>A0A409YWE7_9AGAR</name>
<feature type="non-terminal residue" evidence="3">
    <location>
        <position position="388"/>
    </location>
</feature>
<dbReference type="OrthoDB" id="3033349at2759"/>
<accession>A0A409YWE7</accession>
<organism evidence="3 4">
    <name type="scientific">Panaeolus cyanescens</name>
    <dbReference type="NCBI Taxonomy" id="181874"/>
    <lineage>
        <taxon>Eukaryota</taxon>
        <taxon>Fungi</taxon>
        <taxon>Dikarya</taxon>
        <taxon>Basidiomycota</taxon>
        <taxon>Agaricomycotina</taxon>
        <taxon>Agaricomycetes</taxon>
        <taxon>Agaricomycetidae</taxon>
        <taxon>Agaricales</taxon>
        <taxon>Agaricineae</taxon>
        <taxon>Galeropsidaceae</taxon>
        <taxon>Panaeolus</taxon>
    </lineage>
</organism>
<feature type="domain" description="Ndc10" evidence="2">
    <location>
        <begin position="8"/>
        <end position="157"/>
    </location>
</feature>